<dbReference type="OrthoDB" id="10034502at2759"/>
<keyword evidence="2" id="KW-1185">Reference proteome</keyword>
<evidence type="ECO:0000313" key="2">
    <source>
        <dbReference type="Proteomes" id="UP000837801"/>
    </source>
</evidence>
<dbReference type="InterPro" id="IPR013744">
    <property type="entry name" value="SidJ"/>
</dbReference>
<dbReference type="Proteomes" id="UP000837801">
    <property type="component" value="Unassembled WGS sequence"/>
</dbReference>
<dbReference type="AlphaFoldDB" id="A0A9P0VYJ9"/>
<gene>
    <name evidence="1" type="ORF">CLIB1423_07S03928</name>
</gene>
<dbReference type="Gene3D" id="3.40.50.1820">
    <property type="entry name" value="alpha/beta hydrolase"/>
    <property type="match status" value="1"/>
</dbReference>
<comment type="caution">
    <text evidence="1">The sequence shown here is derived from an EMBL/GenBank/DDBJ whole genome shotgun (WGS) entry which is preliminary data.</text>
</comment>
<name>A0A9P0VYJ9_9ASCO</name>
<dbReference type="SUPFAM" id="SSF53474">
    <property type="entry name" value="alpha/beta-Hydrolases"/>
    <property type="match status" value="1"/>
</dbReference>
<dbReference type="PANTHER" id="PTHR31591:SF1">
    <property type="entry name" value="UPF0613 PROTEIN PB24D3.06C"/>
    <property type="match status" value="1"/>
</dbReference>
<reference evidence="1" key="1">
    <citation type="submission" date="2022-03" db="EMBL/GenBank/DDBJ databases">
        <authorList>
            <person name="Legras J.-L."/>
            <person name="Devillers H."/>
            <person name="Grondin C."/>
        </authorList>
    </citation>
    <scope>NUCLEOTIDE SEQUENCE</scope>
    <source>
        <strain evidence="1">CLIB 1423</strain>
    </source>
</reference>
<evidence type="ECO:0000313" key="1">
    <source>
        <dbReference type="EMBL" id="CAH2352628.1"/>
    </source>
</evidence>
<dbReference type="PANTHER" id="PTHR31591">
    <property type="entry name" value="UPF0613 PROTEIN PB24D3.06C"/>
    <property type="match status" value="1"/>
</dbReference>
<protein>
    <submittedName>
        <fullName evidence="1">Fusarinine C esterase Sidjp</fullName>
    </submittedName>
</protein>
<dbReference type="EMBL" id="CAKXYY010000007">
    <property type="protein sequence ID" value="CAH2352628.1"/>
    <property type="molecule type" value="Genomic_DNA"/>
</dbReference>
<sequence length="299" mass="33108">MVYVRAPPQKGTLHEYAPRLTAFEFGNTNAKNVVLFVGGLGDGLLTVPYVARLAGAIQAETNGNWTLVQALISASYSGWGTSSLSKDTKELQQLILYLKNDCKFEKVILMGHSTGCQDTLYYISNGNTPHIDGGILQAPVSDSEAFASGFSSPKLFDEMLATVKNEYIDKGKADHILPEEFRAKFFNCPINAYRYYSLASQRGDDDFFSTYLTESDFVETFGKVDTNLLVLYGEKDEFVPKTVNRQKLVDSWKDSTNPKYWSPLSKVLKGATHNVGPGSDEGAEDDLIETVLEFIDTIN</sequence>
<dbReference type="InterPro" id="IPR029058">
    <property type="entry name" value="AB_hydrolase_fold"/>
</dbReference>
<proteinExistence type="predicted"/>
<accession>A0A9P0VYJ9</accession>
<organism evidence="1 2">
    <name type="scientific">[Candida] railenensis</name>
    <dbReference type="NCBI Taxonomy" id="45579"/>
    <lineage>
        <taxon>Eukaryota</taxon>
        <taxon>Fungi</taxon>
        <taxon>Dikarya</taxon>
        <taxon>Ascomycota</taxon>
        <taxon>Saccharomycotina</taxon>
        <taxon>Pichiomycetes</taxon>
        <taxon>Debaryomycetaceae</taxon>
        <taxon>Kurtzmaniella</taxon>
    </lineage>
</organism>
<dbReference type="Pfam" id="PF08538">
    <property type="entry name" value="DUF1749"/>
    <property type="match status" value="1"/>
</dbReference>